<reference evidence="3" key="2">
    <citation type="journal article" date="2021" name="PeerJ">
        <title>Extensive microbial diversity within the chicken gut microbiome revealed by metagenomics and culture.</title>
        <authorList>
            <person name="Gilroy R."/>
            <person name="Ravi A."/>
            <person name="Getino M."/>
            <person name="Pursley I."/>
            <person name="Horton D.L."/>
            <person name="Alikhan N.F."/>
            <person name="Baker D."/>
            <person name="Gharbi K."/>
            <person name="Hall N."/>
            <person name="Watson M."/>
            <person name="Adriaenssens E.M."/>
            <person name="Foster-Nyarko E."/>
            <person name="Jarju S."/>
            <person name="Secka A."/>
            <person name="Antonio M."/>
            <person name="Oren A."/>
            <person name="Chaudhuri R.R."/>
            <person name="La Ragione R."/>
            <person name="Hildebrand F."/>
            <person name="Pallen M.J."/>
        </authorList>
    </citation>
    <scope>NUCLEOTIDE SEQUENCE</scope>
    <source>
        <strain evidence="3">CHK191-8634</strain>
    </source>
</reference>
<dbReference type="InterPro" id="IPR004394">
    <property type="entry name" value="Iojap/RsfS/C7orf30"/>
</dbReference>
<dbReference type="EMBL" id="DVMR01000081">
    <property type="protein sequence ID" value="HIU44669.1"/>
    <property type="molecule type" value="Genomic_DNA"/>
</dbReference>
<evidence type="ECO:0000256" key="1">
    <source>
        <dbReference type="ARBA" id="ARBA00010574"/>
    </source>
</evidence>
<keyword evidence="2" id="KW-0963">Cytoplasm</keyword>
<dbReference type="PANTHER" id="PTHR21043">
    <property type="entry name" value="IOJAP SUPERFAMILY ORTHOLOG"/>
    <property type="match status" value="1"/>
</dbReference>
<dbReference type="Pfam" id="PF02410">
    <property type="entry name" value="RsfS"/>
    <property type="match status" value="1"/>
</dbReference>
<dbReference type="GO" id="GO:0017148">
    <property type="term" value="P:negative regulation of translation"/>
    <property type="evidence" value="ECO:0007669"/>
    <property type="project" value="UniProtKB-UniRule"/>
</dbReference>
<comment type="caution">
    <text evidence="3">The sequence shown here is derived from an EMBL/GenBank/DDBJ whole genome shotgun (WGS) entry which is preliminary data.</text>
</comment>
<organism evidence="3 4">
    <name type="scientific">Candidatus Ventrousia excrementavium</name>
    <dbReference type="NCBI Taxonomy" id="2840961"/>
    <lineage>
        <taxon>Bacteria</taxon>
        <taxon>Bacillati</taxon>
        <taxon>Bacillota</taxon>
        <taxon>Clostridia</taxon>
        <taxon>Eubacteriales</taxon>
        <taxon>Clostridiaceae</taxon>
        <taxon>Clostridiaceae incertae sedis</taxon>
        <taxon>Candidatus Ventrousia</taxon>
    </lineage>
</organism>
<dbReference type="GO" id="GO:0043023">
    <property type="term" value="F:ribosomal large subunit binding"/>
    <property type="evidence" value="ECO:0007669"/>
    <property type="project" value="TreeGrafter"/>
</dbReference>
<dbReference type="PANTHER" id="PTHR21043:SF0">
    <property type="entry name" value="MITOCHONDRIAL ASSEMBLY OF RIBOSOMAL LARGE SUBUNIT PROTEIN 1"/>
    <property type="match status" value="1"/>
</dbReference>
<dbReference type="NCBIfam" id="TIGR00090">
    <property type="entry name" value="rsfS_iojap_ybeB"/>
    <property type="match status" value="1"/>
</dbReference>
<sequence length="125" mass="14351">MTDHPTPEQILALAVRTADDKKARDITAMRVYEQTTLADYFVVMTGTSTTHIRALCDEIEFKLKNDMGVYAHHIEGVTSSWILMDYTSVVINIFLSDARELYALERLWSDSQSVDLTQYLNKEEE</sequence>
<evidence type="ECO:0000313" key="4">
    <source>
        <dbReference type="Proteomes" id="UP000824073"/>
    </source>
</evidence>
<keyword evidence="2" id="KW-0678">Repressor</keyword>
<comment type="similarity">
    <text evidence="1 2">Belongs to the Iojap/RsfS family.</text>
</comment>
<dbReference type="Gene3D" id="3.30.460.10">
    <property type="entry name" value="Beta Polymerase, domain 2"/>
    <property type="match status" value="1"/>
</dbReference>
<dbReference type="GO" id="GO:0042256">
    <property type="term" value="P:cytosolic ribosome assembly"/>
    <property type="evidence" value="ECO:0007669"/>
    <property type="project" value="UniProtKB-UniRule"/>
</dbReference>
<dbReference type="Proteomes" id="UP000824073">
    <property type="component" value="Unassembled WGS sequence"/>
</dbReference>
<evidence type="ECO:0000256" key="2">
    <source>
        <dbReference type="HAMAP-Rule" id="MF_01477"/>
    </source>
</evidence>
<dbReference type="HAMAP" id="MF_01477">
    <property type="entry name" value="Iojap_RsfS"/>
    <property type="match status" value="1"/>
</dbReference>
<comment type="function">
    <text evidence="2">Functions as a ribosomal silencing factor. Interacts with ribosomal protein uL14 (rplN), blocking formation of intersubunit bridge B8. Prevents association of the 30S and 50S ribosomal subunits and the formation of functional ribosomes, thus repressing translation.</text>
</comment>
<dbReference type="GO" id="GO:0005737">
    <property type="term" value="C:cytoplasm"/>
    <property type="evidence" value="ECO:0007669"/>
    <property type="project" value="UniProtKB-SubCell"/>
</dbReference>
<reference evidence="3" key="1">
    <citation type="submission" date="2020-10" db="EMBL/GenBank/DDBJ databases">
        <authorList>
            <person name="Gilroy R."/>
        </authorList>
    </citation>
    <scope>NUCLEOTIDE SEQUENCE</scope>
    <source>
        <strain evidence="3">CHK191-8634</strain>
    </source>
</reference>
<protein>
    <recommendedName>
        <fullName evidence="2">Ribosomal silencing factor RsfS</fullName>
    </recommendedName>
</protein>
<dbReference type="GO" id="GO:0090071">
    <property type="term" value="P:negative regulation of ribosome biogenesis"/>
    <property type="evidence" value="ECO:0007669"/>
    <property type="project" value="UniProtKB-UniRule"/>
</dbReference>
<evidence type="ECO:0000313" key="3">
    <source>
        <dbReference type="EMBL" id="HIU44669.1"/>
    </source>
</evidence>
<dbReference type="AlphaFoldDB" id="A0A9D1LMM7"/>
<gene>
    <name evidence="2 3" type="primary">rsfS</name>
    <name evidence="3" type="ORF">IAB67_10290</name>
</gene>
<name>A0A9D1LMM7_9CLOT</name>
<comment type="subunit">
    <text evidence="2">Interacts with ribosomal protein uL14 (rplN).</text>
</comment>
<keyword evidence="2" id="KW-0810">Translation regulation</keyword>
<dbReference type="InterPro" id="IPR043519">
    <property type="entry name" value="NT_sf"/>
</dbReference>
<comment type="subcellular location">
    <subcellularLocation>
        <location evidence="2">Cytoplasm</location>
    </subcellularLocation>
</comment>
<dbReference type="SUPFAM" id="SSF81301">
    <property type="entry name" value="Nucleotidyltransferase"/>
    <property type="match status" value="1"/>
</dbReference>
<accession>A0A9D1LMM7</accession>
<proteinExistence type="inferred from homology"/>